<name>A0ABW1IUR0_9BACL</name>
<keyword evidence="6" id="KW-0645">Protease</keyword>
<reference evidence="9" key="1">
    <citation type="journal article" date="2019" name="Int. J. Syst. Evol. Microbiol.">
        <title>The Global Catalogue of Microorganisms (GCM) 10K type strain sequencing project: providing services to taxonomists for standard genome sequencing and annotation.</title>
        <authorList>
            <consortium name="The Broad Institute Genomics Platform"/>
            <consortium name="The Broad Institute Genome Sequencing Center for Infectious Disease"/>
            <person name="Wu L."/>
            <person name="Ma J."/>
        </authorList>
    </citation>
    <scope>NUCLEOTIDE SEQUENCE [LARGE SCALE GENOMIC DNA]</scope>
    <source>
        <strain evidence="9">CCM 8749</strain>
    </source>
</reference>
<dbReference type="Pfam" id="PF10502">
    <property type="entry name" value="Peptidase_S26"/>
    <property type="match status" value="1"/>
</dbReference>
<keyword evidence="5 6" id="KW-0378">Hydrolase</keyword>
<keyword evidence="6" id="KW-1133">Transmembrane helix</keyword>
<dbReference type="InterPro" id="IPR019758">
    <property type="entry name" value="Pept_S26A_signal_pept_1_CS"/>
</dbReference>
<keyword evidence="6" id="KW-0472">Membrane</keyword>
<protein>
    <recommendedName>
        <fullName evidence="4 6">Signal peptidase I</fullName>
        <ecNumber evidence="4 6">3.4.21.89</ecNumber>
    </recommendedName>
</protein>
<dbReference type="EMBL" id="JBHSQV010000184">
    <property type="protein sequence ID" value="MFC5988756.1"/>
    <property type="molecule type" value="Genomic_DNA"/>
</dbReference>
<feature type="domain" description="Peptidase S26" evidence="7">
    <location>
        <begin position="6"/>
        <end position="168"/>
    </location>
</feature>
<evidence type="ECO:0000256" key="6">
    <source>
        <dbReference type="RuleBase" id="RU362042"/>
    </source>
</evidence>
<keyword evidence="9" id="KW-1185">Reference proteome</keyword>
<evidence type="ECO:0000256" key="5">
    <source>
        <dbReference type="ARBA" id="ARBA00022801"/>
    </source>
</evidence>
<organism evidence="8 9">
    <name type="scientific">Marinicrinis lubricantis</name>
    <dbReference type="NCBI Taxonomy" id="2086470"/>
    <lineage>
        <taxon>Bacteria</taxon>
        <taxon>Bacillati</taxon>
        <taxon>Bacillota</taxon>
        <taxon>Bacilli</taxon>
        <taxon>Bacillales</taxon>
        <taxon>Paenibacillaceae</taxon>
    </lineage>
</organism>
<comment type="similarity">
    <text evidence="3 6">Belongs to the peptidase S26 family.</text>
</comment>
<dbReference type="PANTHER" id="PTHR43390">
    <property type="entry name" value="SIGNAL PEPTIDASE I"/>
    <property type="match status" value="1"/>
</dbReference>
<dbReference type="Proteomes" id="UP001596250">
    <property type="component" value="Unassembled WGS sequence"/>
</dbReference>
<dbReference type="Gene3D" id="2.10.109.10">
    <property type="entry name" value="Umud Fragment, subunit A"/>
    <property type="match status" value="1"/>
</dbReference>
<dbReference type="CDD" id="cd06530">
    <property type="entry name" value="S26_SPase_I"/>
    <property type="match status" value="1"/>
</dbReference>
<evidence type="ECO:0000256" key="2">
    <source>
        <dbReference type="ARBA" id="ARBA00004401"/>
    </source>
</evidence>
<comment type="caution">
    <text evidence="8">The sequence shown here is derived from an EMBL/GenBank/DDBJ whole genome shotgun (WGS) entry which is preliminary data.</text>
</comment>
<accession>A0ABW1IUR0</accession>
<proteinExistence type="inferred from homology"/>
<keyword evidence="6" id="KW-0812">Transmembrane</keyword>
<dbReference type="GO" id="GO:0009003">
    <property type="term" value="F:signal peptidase activity"/>
    <property type="evidence" value="ECO:0007669"/>
    <property type="project" value="UniProtKB-EC"/>
</dbReference>
<dbReference type="SUPFAM" id="SSF51306">
    <property type="entry name" value="LexA/Signal peptidase"/>
    <property type="match status" value="1"/>
</dbReference>
<dbReference type="NCBIfam" id="TIGR02227">
    <property type="entry name" value="sigpep_I_bact"/>
    <property type="match status" value="1"/>
</dbReference>
<evidence type="ECO:0000313" key="9">
    <source>
        <dbReference type="Proteomes" id="UP001596250"/>
    </source>
</evidence>
<evidence type="ECO:0000256" key="3">
    <source>
        <dbReference type="ARBA" id="ARBA00009370"/>
    </source>
</evidence>
<dbReference type="PANTHER" id="PTHR43390:SF1">
    <property type="entry name" value="CHLOROPLAST PROCESSING PEPTIDASE"/>
    <property type="match status" value="1"/>
</dbReference>
<dbReference type="EC" id="3.4.21.89" evidence="4 6"/>
<dbReference type="InterPro" id="IPR019533">
    <property type="entry name" value="Peptidase_S26"/>
</dbReference>
<dbReference type="PRINTS" id="PR00727">
    <property type="entry name" value="LEADERPTASE"/>
</dbReference>
<evidence type="ECO:0000313" key="8">
    <source>
        <dbReference type="EMBL" id="MFC5988756.1"/>
    </source>
</evidence>
<evidence type="ECO:0000256" key="4">
    <source>
        <dbReference type="ARBA" id="ARBA00013208"/>
    </source>
</evidence>
<sequence>MVRELLDWVKTIAIALVLVFLIKYFLLGNYQVDGSSMEPNFHDGERIIVNKVIYDIRDPKRGEVVVLHSPDGRDFIKRIIALPNEEIEVRGDEVYIDGSLIEEPYLAEVIKEAAAKGIPYNDRDQPNVKVPEDSYFVLGDNRSDSTDSRMIGTVAKDDIVGRADLIYWPLSEMELLPWE</sequence>
<dbReference type="InterPro" id="IPR000223">
    <property type="entry name" value="Pept_S26A_signal_pept_1"/>
</dbReference>
<evidence type="ECO:0000256" key="1">
    <source>
        <dbReference type="ARBA" id="ARBA00000677"/>
    </source>
</evidence>
<comment type="subcellular location">
    <subcellularLocation>
        <location evidence="2">Cell membrane</location>
        <topology evidence="2">Single-pass type II membrane protein</topology>
    </subcellularLocation>
    <subcellularLocation>
        <location evidence="6">Membrane</location>
        <topology evidence="6">Single-pass type II membrane protein</topology>
    </subcellularLocation>
</comment>
<dbReference type="InterPro" id="IPR036286">
    <property type="entry name" value="LexA/Signal_pep-like_sf"/>
</dbReference>
<dbReference type="RefSeq" id="WP_379896240.1">
    <property type="nucleotide sequence ID" value="NZ_CBCSCT010000006.1"/>
</dbReference>
<evidence type="ECO:0000259" key="7">
    <source>
        <dbReference type="Pfam" id="PF10502"/>
    </source>
</evidence>
<comment type="catalytic activity">
    <reaction evidence="1 6">
        <text>Cleavage of hydrophobic, N-terminal signal or leader sequences from secreted and periplasmic proteins.</text>
        <dbReference type="EC" id="3.4.21.89"/>
    </reaction>
</comment>
<feature type="transmembrane region" description="Helical" evidence="6">
    <location>
        <begin position="12"/>
        <end position="30"/>
    </location>
</feature>
<gene>
    <name evidence="8" type="primary">lepB</name>
    <name evidence="8" type="ORF">ACFPXP_20320</name>
</gene>
<dbReference type="PROSITE" id="PS00761">
    <property type="entry name" value="SPASE_I_3"/>
    <property type="match status" value="1"/>
</dbReference>